<dbReference type="InterPro" id="IPR051673">
    <property type="entry name" value="SSDNA_exonuclease_RecJ"/>
</dbReference>
<feature type="non-terminal residue" evidence="1">
    <location>
        <position position="1"/>
    </location>
</feature>
<dbReference type="Gene3D" id="3.90.1640.30">
    <property type="match status" value="1"/>
</dbReference>
<dbReference type="Proteomes" id="UP000231366">
    <property type="component" value="Unassembled WGS sequence"/>
</dbReference>
<reference evidence="2" key="1">
    <citation type="submission" date="2017-09" db="EMBL/GenBank/DDBJ databases">
        <title>Depth-based differentiation of microbial function through sediment-hosted aquifers and enrichment of novel symbionts in the deep terrestrial subsurface.</title>
        <authorList>
            <person name="Probst A.J."/>
            <person name="Ladd B."/>
            <person name="Jarett J.K."/>
            <person name="Geller-Mcgrath D.E."/>
            <person name="Sieber C.M.K."/>
            <person name="Emerson J.B."/>
            <person name="Anantharaman K."/>
            <person name="Thomas B.C."/>
            <person name="Malmstrom R."/>
            <person name="Stieglmeier M."/>
            <person name="Klingl A."/>
            <person name="Woyke T."/>
            <person name="Ryan C.M."/>
            <person name="Banfield J.F."/>
        </authorList>
    </citation>
    <scope>NUCLEOTIDE SEQUENCE [LARGE SCALE GENOMIC DNA]</scope>
</reference>
<evidence type="ECO:0008006" key="3">
    <source>
        <dbReference type="Google" id="ProtNLM"/>
    </source>
</evidence>
<sequence length="201" mass="22167">PNLKRHLDLIALGTIADVAPLTGENHILVRSGLEVAHKTEKPGLSALKEVSGVTGKIDPVAVGFGLGPRLNAAGRMGKADTGFHLLTTKDSAEASELARQLDSANDERRELQKSDVEEAESIVHNLIMNWRVIYPDSILVMEAIQGWRKHQFSFWDAFIWASAKKARTQRLYSEDFQHKQIVEGVQFVNPFIAGNEGIICG</sequence>
<comment type="caution">
    <text evidence="1">The sequence shown here is derived from an EMBL/GenBank/DDBJ whole genome shotgun (WGS) entry which is preliminary data.</text>
</comment>
<dbReference type="SUPFAM" id="SSF64182">
    <property type="entry name" value="DHH phosphoesterases"/>
    <property type="match status" value="1"/>
</dbReference>
<name>A0A2M8ARI3_9BACT</name>
<accession>A0A2M8ARI3</accession>
<evidence type="ECO:0000313" key="2">
    <source>
        <dbReference type="Proteomes" id="UP000231366"/>
    </source>
</evidence>
<dbReference type="SUPFAM" id="SSF88723">
    <property type="entry name" value="PIN domain-like"/>
    <property type="match status" value="1"/>
</dbReference>
<protein>
    <recommendedName>
        <fullName evidence="3">PIN domain-containing protein</fullName>
    </recommendedName>
</protein>
<dbReference type="PANTHER" id="PTHR30255">
    <property type="entry name" value="SINGLE-STRANDED-DNA-SPECIFIC EXONUCLEASE RECJ"/>
    <property type="match status" value="1"/>
</dbReference>
<organism evidence="1 2">
    <name type="scientific">Candidatus Desantisbacteria bacterium CG_4_9_14_3_um_filter_40_11</name>
    <dbReference type="NCBI Taxonomy" id="1974546"/>
    <lineage>
        <taxon>Bacteria</taxon>
        <taxon>Candidatus Desantisiibacteriota</taxon>
    </lineage>
</organism>
<dbReference type="InterPro" id="IPR038763">
    <property type="entry name" value="DHH_sf"/>
</dbReference>
<gene>
    <name evidence="1" type="ORF">CO110_09010</name>
</gene>
<dbReference type="EMBL" id="PFUI01000239">
    <property type="protein sequence ID" value="PJB28622.1"/>
    <property type="molecule type" value="Genomic_DNA"/>
</dbReference>
<proteinExistence type="predicted"/>
<evidence type="ECO:0000313" key="1">
    <source>
        <dbReference type="EMBL" id="PJB28622.1"/>
    </source>
</evidence>
<dbReference type="AlphaFoldDB" id="A0A2M8ARI3"/>
<dbReference type="InterPro" id="IPR029060">
    <property type="entry name" value="PIN-like_dom_sf"/>
</dbReference>
<dbReference type="PANTHER" id="PTHR30255:SF2">
    <property type="entry name" value="SINGLE-STRANDED-DNA-SPECIFIC EXONUCLEASE RECJ"/>
    <property type="match status" value="1"/>
</dbReference>